<name>A0AC34QTB8_9BILA</name>
<proteinExistence type="predicted"/>
<organism evidence="1 2">
    <name type="scientific">Panagrolaimus sp. JU765</name>
    <dbReference type="NCBI Taxonomy" id="591449"/>
    <lineage>
        <taxon>Eukaryota</taxon>
        <taxon>Metazoa</taxon>
        <taxon>Ecdysozoa</taxon>
        <taxon>Nematoda</taxon>
        <taxon>Chromadorea</taxon>
        <taxon>Rhabditida</taxon>
        <taxon>Tylenchina</taxon>
        <taxon>Panagrolaimomorpha</taxon>
        <taxon>Panagrolaimoidea</taxon>
        <taxon>Panagrolaimidae</taxon>
        <taxon>Panagrolaimus</taxon>
    </lineage>
</organism>
<dbReference type="WBParaSite" id="JU765_v2.g19141.t1">
    <property type="protein sequence ID" value="JU765_v2.g19141.t1"/>
    <property type="gene ID" value="JU765_v2.g19141"/>
</dbReference>
<protein>
    <submittedName>
        <fullName evidence="2">Uncharacterized protein</fullName>
    </submittedName>
</protein>
<accession>A0AC34QTB8</accession>
<sequence length="591" mass="66965">MEKRSINWKDPNVRNILDKFLDRTLGIKTIPEFANYINNFCGTNIALSTIRNRVYQEQRERKLLLQGRQQATTTTTTTATSSPINCNIDPPDPEQPLNFLQALQAVPVMLNNGDGALMQAFALIGDTNPLLSFMSDNNGNLNQQTLLETLFSSATTETIPSSSNSTPPKLFPMTTTTNKSMKNKEIKDSQIILVDEPLEDFIDDDDIEEISDNPEQPLNFLQALQAVPVMLNNGDGALMQAFALIGDTNPLLSFMSDNNGNLNQQTLLETLFSSATTETIPSSSNSTPPKLFPMTTTTNKSMKNKEIKDSQIILVDEPLEDFIDDDDIEEISDSDEDEEEDDEFIKPKKLLNFHSLPIEFLQHFDSKSFKVDMGTLKQLSIFVREKLDYLTTATEIYPHHNSFMKTNIDAFKRNLDVIKQAGEYFEPLLSFEDDDEFFPNSLSEMTIALKICNGNNTGQLDQFYENSDENEQENLPGCRLTKQGMLNLVIILNGILIEAEELIKEYEQMKIKNKKINKIKMMMLTLQFSRFYRLAGKFANAAIISNGNDDKYEKLSKELNSIKMIKNDLENFFDDSEILPGTSNSFTNDWT</sequence>
<evidence type="ECO:0000313" key="1">
    <source>
        <dbReference type="Proteomes" id="UP000887576"/>
    </source>
</evidence>
<evidence type="ECO:0000313" key="2">
    <source>
        <dbReference type="WBParaSite" id="JU765_v2.g19141.t1"/>
    </source>
</evidence>
<dbReference type="Proteomes" id="UP000887576">
    <property type="component" value="Unplaced"/>
</dbReference>
<reference evidence="2" key="1">
    <citation type="submission" date="2022-11" db="UniProtKB">
        <authorList>
            <consortium name="WormBaseParasite"/>
        </authorList>
    </citation>
    <scope>IDENTIFICATION</scope>
</reference>